<dbReference type="Proteomes" id="UP000761264">
    <property type="component" value="Unassembled WGS sequence"/>
</dbReference>
<dbReference type="Gene3D" id="1.10.10.10">
    <property type="entry name" value="Winged helix-like DNA-binding domain superfamily/Winged helix DNA-binding domain"/>
    <property type="match status" value="1"/>
</dbReference>
<evidence type="ECO:0000256" key="2">
    <source>
        <dbReference type="ARBA" id="ARBA00023125"/>
    </source>
</evidence>
<dbReference type="SUPFAM" id="SSF46785">
    <property type="entry name" value="Winged helix' DNA-binding domain"/>
    <property type="match status" value="1"/>
</dbReference>
<sequence>MRNREKAPLPTLSSHRLRKDDSRCRKEKTVSGTKPASKTYSKRSLHGLVAHDLGLRIVGGELPSDTLLPNEADLSALLKVSRTALREAIKVLAAKGLLVSKPKVGTRVRSRAEWNMLDPDILAWHFEAAPYEDFVRGLFEMRQIIEPSGAAMAAQRRSKTELAAIRAAYEAMERAPSGSDAVVETDLRFHQAILNASDNQFMGSLGSLIETALLGSFRLSSASRPDAHVTSLPGHKAVLDAIERRDPEAARSAMRELLRGAKADVLAVLKLPQKKEPAAFYN</sequence>
<name>A0A967EVL2_9PROT</name>
<dbReference type="GO" id="GO:0003700">
    <property type="term" value="F:DNA-binding transcription factor activity"/>
    <property type="evidence" value="ECO:0007669"/>
    <property type="project" value="InterPro"/>
</dbReference>
<dbReference type="PANTHER" id="PTHR43537">
    <property type="entry name" value="TRANSCRIPTIONAL REGULATOR, GNTR FAMILY"/>
    <property type="match status" value="1"/>
</dbReference>
<keyword evidence="3" id="KW-0804">Transcription</keyword>
<dbReference type="SMART" id="SM00895">
    <property type="entry name" value="FCD"/>
    <property type="match status" value="1"/>
</dbReference>
<evidence type="ECO:0000259" key="5">
    <source>
        <dbReference type="PROSITE" id="PS50949"/>
    </source>
</evidence>
<dbReference type="InterPro" id="IPR036388">
    <property type="entry name" value="WH-like_DNA-bd_sf"/>
</dbReference>
<dbReference type="SUPFAM" id="SSF48008">
    <property type="entry name" value="GntR ligand-binding domain-like"/>
    <property type="match status" value="1"/>
</dbReference>
<dbReference type="PANTHER" id="PTHR43537:SF44">
    <property type="entry name" value="GNTR FAMILY REGULATORY PROTEIN"/>
    <property type="match status" value="1"/>
</dbReference>
<evidence type="ECO:0000256" key="1">
    <source>
        <dbReference type="ARBA" id="ARBA00023015"/>
    </source>
</evidence>
<dbReference type="AlphaFoldDB" id="A0A967EVL2"/>
<keyword evidence="1" id="KW-0805">Transcription regulation</keyword>
<comment type="caution">
    <text evidence="6">The sequence shown here is derived from an EMBL/GenBank/DDBJ whole genome shotgun (WGS) entry which is preliminary data.</text>
</comment>
<dbReference type="PRINTS" id="PR00035">
    <property type="entry name" value="HTHGNTR"/>
</dbReference>
<feature type="compositionally biased region" description="Basic and acidic residues" evidence="4">
    <location>
        <begin position="18"/>
        <end position="29"/>
    </location>
</feature>
<dbReference type="CDD" id="cd07377">
    <property type="entry name" value="WHTH_GntR"/>
    <property type="match status" value="1"/>
</dbReference>
<dbReference type="InterPro" id="IPR036390">
    <property type="entry name" value="WH_DNA-bd_sf"/>
</dbReference>
<reference evidence="6" key="1">
    <citation type="submission" date="2020-03" db="EMBL/GenBank/DDBJ databases">
        <title>Genome of Pelagibius litoralis DSM 21314T.</title>
        <authorList>
            <person name="Wang G."/>
        </authorList>
    </citation>
    <scope>NUCLEOTIDE SEQUENCE</scope>
    <source>
        <strain evidence="6">DSM 21314</strain>
    </source>
</reference>
<feature type="region of interest" description="Disordered" evidence="4">
    <location>
        <begin position="1"/>
        <end position="38"/>
    </location>
</feature>
<keyword evidence="2" id="KW-0238">DNA-binding</keyword>
<dbReference type="EMBL" id="JAAQPH010000006">
    <property type="protein sequence ID" value="NIA68826.1"/>
    <property type="molecule type" value="Genomic_DNA"/>
</dbReference>
<keyword evidence="7" id="KW-1185">Reference proteome</keyword>
<evidence type="ECO:0000256" key="4">
    <source>
        <dbReference type="SAM" id="MobiDB-lite"/>
    </source>
</evidence>
<evidence type="ECO:0000256" key="3">
    <source>
        <dbReference type="ARBA" id="ARBA00023163"/>
    </source>
</evidence>
<protein>
    <submittedName>
        <fullName evidence="6">FadR family transcriptional regulator</fullName>
    </submittedName>
</protein>
<dbReference type="GO" id="GO:0003677">
    <property type="term" value="F:DNA binding"/>
    <property type="evidence" value="ECO:0007669"/>
    <property type="project" value="UniProtKB-KW"/>
</dbReference>
<dbReference type="SMART" id="SM00345">
    <property type="entry name" value="HTH_GNTR"/>
    <property type="match status" value="1"/>
</dbReference>
<evidence type="ECO:0000313" key="7">
    <source>
        <dbReference type="Proteomes" id="UP000761264"/>
    </source>
</evidence>
<evidence type="ECO:0000313" key="6">
    <source>
        <dbReference type="EMBL" id="NIA68826.1"/>
    </source>
</evidence>
<proteinExistence type="predicted"/>
<dbReference type="Gene3D" id="1.20.120.530">
    <property type="entry name" value="GntR ligand-binding domain-like"/>
    <property type="match status" value="1"/>
</dbReference>
<gene>
    <name evidence="6" type="ORF">HBA54_09505</name>
</gene>
<dbReference type="PROSITE" id="PS50949">
    <property type="entry name" value="HTH_GNTR"/>
    <property type="match status" value="1"/>
</dbReference>
<accession>A0A967EVL2</accession>
<dbReference type="InterPro" id="IPR011711">
    <property type="entry name" value="GntR_C"/>
</dbReference>
<feature type="domain" description="HTH gntR-type" evidence="5">
    <location>
        <begin position="43"/>
        <end position="111"/>
    </location>
</feature>
<dbReference type="Pfam" id="PF07729">
    <property type="entry name" value="FCD"/>
    <property type="match status" value="1"/>
</dbReference>
<dbReference type="InterPro" id="IPR000524">
    <property type="entry name" value="Tscrpt_reg_HTH_GntR"/>
</dbReference>
<organism evidence="6 7">
    <name type="scientific">Pelagibius litoralis</name>
    <dbReference type="NCBI Taxonomy" id="374515"/>
    <lineage>
        <taxon>Bacteria</taxon>
        <taxon>Pseudomonadati</taxon>
        <taxon>Pseudomonadota</taxon>
        <taxon>Alphaproteobacteria</taxon>
        <taxon>Rhodospirillales</taxon>
        <taxon>Rhodovibrionaceae</taxon>
        <taxon>Pelagibius</taxon>
    </lineage>
</organism>
<dbReference type="Pfam" id="PF00392">
    <property type="entry name" value="GntR"/>
    <property type="match status" value="1"/>
</dbReference>
<dbReference type="InterPro" id="IPR008920">
    <property type="entry name" value="TF_FadR/GntR_C"/>
</dbReference>